<name>A0ABW5U3H4_9RHOB</name>
<gene>
    <name evidence="3" type="ORF">ACFSUD_12745</name>
</gene>
<dbReference type="PRINTS" id="PR00182">
    <property type="entry name" value="ECOLNEIPORIN"/>
</dbReference>
<reference evidence="4" key="1">
    <citation type="journal article" date="2019" name="Int. J. Syst. Evol. Microbiol.">
        <title>The Global Catalogue of Microorganisms (GCM) 10K type strain sequencing project: providing services to taxonomists for standard genome sequencing and annotation.</title>
        <authorList>
            <consortium name="The Broad Institute Genomics Platform"/>
            <consortium name="The Broad Institute Genome Sequencing Center for Infectious Disease"/>
            <person name="Wu L."/>
            <person name="Ma J."/>
        </authorList>
    </citation>
    <scope>NUCLEOTIDE SEQUENCE [LARGE SCALE GENOMIC DNA]</scope>
    <source>
        <strain evidence="4">TISTR 2562</strain>
    </source>
</reference>
<dbReference type="Proteomes" id="UP001597474">
    <property type="component" value="Unassembled WGS sequence"/>
</dbReference>
<organism evidence="3 4">
    <name type="scientific">Sulfitobacter aestuarii</name>
    <dbReference type="NCBI Taxonomy" id="2161676"/>
    <lineage>
        <taxon>Bacteria</taxon>
        <taxon>Pseudomonadati</taxon>
        <taxon>Pseudomonadota</taxon>
        <taxon>Alphaproteobacteria</taxon>
        <taxon>Rhodobacterales</taxon>
        <taxon>Roseobacteraceae</taxon>
        <taxon>Sulfitobacter</taxon>
    </lineage>
</organism>
<proteinExistence type="predicted"/>
<dbReference type="EMBL" id="JBHUMP010000010">
    <property type="protein sequence ID" value="MFD2740448.1"/>
    <property type="molecule type" value="Genomic_DNA"/>
</dbReference>
<dbReference type="SUPFAM" id="SSF56935">
    <property type="entry name" value="Porins"/>
    <property type="match status" value="1"/>
</dbReference>
<dbReference type="InterPro" id="IPR023614">
    <property type="entry name" value="Porin_dom_sf"/>
</dbReference>
<feature type="chain" id="PRO_5046087623" evidence="1">
    <location>
        <begin position="26"/>
        <end position="364"/>
    </location>
</feature>
<evidence type="ECO:0000256" key="1">
    <source>
        <dbReference type="SAM" id="SignalP"/>
    </source>
</evidence>
<comment type="caution">
    <text evidence="3">The sequence shown here is derived from an EMBL/GenBank/DDBJ whole genome shotgun (WGS) entry which is preliminary data.</text>
</comment>
<evidence type="ECO:0000313" key="3">
    <source>
        <dbReference type="EMBL" id="MFD2740448.1"/>
    </source>
</evidence>
<evidence type="ECO:0000313" key="4">
    <source>
        <dbReference type="Proteomes" id="UP001597474"/>
    </source>
</evidence>
<evidence type="ECO:0000259" key="2">
    <source>
        <dbReference type="Pfam" id="PF13609"/>
    </source>
</evidence>
<feature type="domain" description="Porin" evidence="2">
    <location>
        <begin position="18"/>
        <end position="345"/>
    </location>
</feature>
<dbReference type="Gene3D" id="2.40.160.10">
    <property type="entry name" value="Porin"/>
    <property type="match status" value="1"/>
</dbReference>
<keyword evidence="4" id="KW-1185">Reference proteome</keyword>
<dbReference type="InterPro" id="IPR033900">
    <property type="entry name" value="Gram_neg_porin_domain"/>
</dbReference>
<dbReference type="RefSeq" id="WP_386374985.1">
    <property type="nucleotide sequence ID" value="NZ_JBHUMP010000010.1"/>
</dbReference>
<dbReference type="InterPro" id="IPR001702">
    <property type="entry name" value="Porin_Gram-ve"/>
</dbReference>
<sequence>MTCDRSFHWLVLSAFCLGAPTTALAQQSAPAFEFYGQLNFGIFHTDDGVENDTYLGDNDNSNSRIGLIWETDLANGAGLKFHFESALGFTGSSAMSPSDNDLDLDWRRTDLRKFEVVYTTPSIGAISFGQGSTATDGITEQDFSGTDVIAYSGLSDLAESVAFNTEAGSATGVTVGSAFSNLDGARRFRLRYDSPDFNGFGFSVSGGEEVLRRGDDREFYDLGLRYGNDYGVNKVAAGLGYSWVSGGGEVLSGSLAMLHEPSGINAAFAVGEQQDGDAAYAYVKLGLIRSFNSLGSTAFSVDYYEGDDFALAGSDSSSVGLAVVQRIDRYNTEIYAAYRRYSYDAPALDTQDIDVAVLGARWKF</sequence>
<dbReference type="Pfam" id="PF13609">
    <property type="entry name" value="Porin_4"/>
    <property type="match status" value="1"/>
</dbReference>
<feature type="signal peptide" evidence="1">
    <location>
        <begin position="1"/>
        <end position="25"/>
    </location>
</feature>
<accession>A0ABW5U3H4</accession>
<keyword evidence="1" id="KW-0732">Signal</keyword>
<protein>
    <submittedName>
        <fullName evidence="3">Porin</fullName>
    </submittedName>
</protein>